<sequence>MLPVVLLHGSRTSATMWRRQVEALTAAGVPVLAPDLPGHGARRDVRFTLDDAVATVHDVVDDAGGRALVVGLSLGGYVGIEHRARHPGQSAGLVAASCCTDPATPLRAGWLRIARWIERWPDSGARLNAAAVHALVDTRSGEDLAAGGYALDAMSDVLDEIGHVDARAALAAATSPVRLVNGQWDHFRGQERSMLAAARRGGADARIVVIPHARHLVSLDQPVAFTRAVLEAHDAVAAPASPTTPVSRPAGPTPAPHP</sequence>
<comment type="caution">
    <text evidence="3">The sequence shown here is derived from an EMBL/GenBank/DDBJ whole genome shotgun (WGS) entry which is preliminary data.</text>
</comment>
<dbReference type="SUPFAM" id="SSF53474">
    <property type="entry name" value="alpha/beta-Hydrolases"/>
    <property type="match status" value="1"/>
</dbReference>
<keyword evidence="4" id="KW-1185">Reference proteome</keyword>
<evidence type="ECO:0000259" key="2">
    <source>
        <dbReference type="Pfam" id="PF12697"/>
    </source>
</evidence>
<feature type="domain" description="AB hydrolase-1" evidence="2">
    <location>
        <begin position="4"/>
        <end position="226"/>
    </location>
</feature>
<dbReference type="Gene3D" id="3.40.50.1820">
    <property type="entry name" value="alpha/beta hydrolase"/>
    <property type="match status" value="1"/>
</dbReference>
<organism evidence="3 4">
    <name type="scientific">Isoptericola jiangsuensis</name>
    <dbReference type="NCBI Taxonomy" id="548579"/>
    <lineage>
        <taxon>Bacteria</taxon>
        <taxon>Bacillati</taxon>
        <taxon>Actinomycetota</taxon>
        <taxon>Actinomycetes</taxon>
        <taxon>Micrococcales</taxon>
        <taxon>Promicromonosporaceae</taxon>
        <taxon>Isoptericola</taxon>
    </lineage>
</organism>
<dbReference type="InterPro" id="IPR000073">
    <property type="entry name" value="AB_hydrolase_1"/>
</dbReference>
<feature type="region of interest" description="Disordered" evidence="1">
    <location>
        <begin position="236"/>
        <end position="258"/>
    </location>
</feature>
<dbReference type="Proteomes" id="UP000224130">
    <property type="component" value="Unassembled WGS sequence"/>
</dbReference>
<dbReference type="PANTHER" id="PTHR43194">
    <property type="entry name" value="HYDROLASE ALPHA/BETA FOLD FAMILY"/>
    <property type="match status" value="1"/>
</dbReference>
<evidence type="ECO:0000256" key="1">
    <source>
        <dbReference type="SAM" id="MobiDB-lite"/>
    </source>
</evidence>
<dbReference type="InterPro" id="IPR050228">
    <property type="entry name" value="Carboxylesterase_BioH"/>
</dbReference>
<feature type="compositionally biased region" description="Low complexity" evidence="1">
    <location>
        <begin position="236"/>
        <end position="250"/>
    </location>
</feature>
<accession>A0A2A9EVC0</accession>
<evidence type="ECO:0000313" key="3">
    <source>
        <dbReference type="EMBL" id="PFG42222.1"/>
    </source>
</evidence>
<dbReference type="RefSeq" id="WP_098462766.1">
    <property type="nucleotide sequence ID" value="NZ_PDJJ01000001.1"/>
</dbReference>
<evidence type="ECO:0000313" key="4">
    <source>
        <dbReference type="Proteomes" id="UP000224130"/>
    </source>
</evidence>
<proteinExistence type="predicted"/>
<dbReference type="GO" id="GO:0003824">
    <property type="term" value="F:catalytic activity"/>
    <property type="evidence" value="ECO:0007669"/>
    <property type="project" value="UniProtKB-ARBA"/>
</dbReference>
<gene>
    <name evidence="3" type="ORF">ATJ88_0877</name>
</gene>
<protein>
    <submittedName>
        <fullName evidence="3">Pimeloyl-ACP methyl ester carboxylesterase</fullName>
    </submittedName>
</protein>
<dbReference type="Pfam" id="PF12697">
    <property type="entry name" value="Abhydrolase_6"/>
    <property type="match status" value="1"/>
</dbReference>
<name>A0A2A9EVC0_9MICO</name>
<dbReference type="EMBL" id="PDJJ01000001">
    <property type="protein sequence ID" value="PFG42222.1"/>
    <property type="molecule type" value="Genomic_DNA"/>
</dbReference>
<dbReference type="PANTHER" id="PTHR43194:SF5">
    <property type="entry name" value="PIMELOYL-[ACYL-CARRIER PROTEIN] METHYL ESTER ESTERASE"/>
    <property type="match status" value="1"/>
</dbReference>
<reference evidence="3 4" key="1">
    <citation type="submission" date="2017-10" db="EMBL/GenBank/DDBJ databases">
        <title>Sequencing the genomes of 1000 actinobacteria strains.</title>
        <authorList>
            <person name="Klenk H.-P."/>
        </authorList>
    </citation>
    <scope>NUCLEOTIDE SEQUENCE [LARGE SCALE GENOMIC DNA]</scope>
    <source>
        <strain evidence="3 4">DSM 21863</strain>
    </source>
</reference>
<dbReference type="OrthoDB" id="5495375at2"/>
<dbReference type="AlphaFoldDB" id="A0A2A9EVC0"/>
<dbReference type="InterPro" id="IPR029058">
    <property type="entry name" value="AB_hydrolase_fold"/>
</dbReference>